<keyword evidence="1" id="KW-0812">Transmembrane</keyword>
<organism evidence="2">
    <name type="scientific">Manihot esculenta</name>
    <name type="common">Cassava</name>
    <name type="synonym">Jatropha manihot</name>
    <dbReference type="NCBI Taxonomy" id="3983"/>
    <lineage>
        <taxon>Eukaryota</taxon>
        <taxon>Viridiplantae</taxon>
        <taxon>Streptophyta</taxon>
        <taxon>Embryophyta</taxon>
        <taxon>Tracheophyta</taxon>
        <taxon>Spermatophyta</taxon>
        <taxon>Magnoliopsida</taxon>
        <taxon>eudicotyledons</taxon>
        <taxon>Gunneridae</taxon>
        <taxon>Pentapetalae</taxon>
        <taxon>rosids</taxon>
        <taxon>fabids</taxon>
        <taxon>Malpighiales</taxon>
        <taxon>Euphorbiaceae</taxon>
        <taxon>Crotonoideae</taxon>
        <taxon>Manihoteae</taxon>
        <taxon>Manihot</taxon>
    </lineage>
</organism>
<protein>
    <submittedName>
        <fullName evidence="2">Uncharacterized protein</fullName>
    </submittedName>
</protein>
<gene>
    <name evidence="2" type="ORF">MANES_03G050100</name>
</gene>
<evidence type="ECO:0000313" key="2">
    <source>
        <dbReference type="EMBL" id="OAY54123.1"/>
    </source>
</evidence>
<feature type="transmembrane region" description="Helical" evidence="1">
    <location>
        <begin position="20"/>
        <end position="46"/>
    </location>
</feature>
<sequence>MVLGDKVSTFRVLFLQRFLGLSLSLLIPCLVPFVILPLSKSCLFFFSKTRD</sequence>
<proteinExistence type="predicted"/>
<accession>A0A2C9W646</accession>
<keyword evidence="1" id="KW-0472">Membrane</keyword>
<dbReference type="EMBL" id="CM004389">
    <property type="protein sequence ID" value="OAY54123.1"/>
    <property type="molecule type" value="Genomic_DNA"/>
</dbReference>
<evidence type="ECO:0000256" key="1">
    <source>
        <dbReference type="SAM" id="Phobius"/>
    </source>
</evidence>
<keyword evidence="1" id="KW-1133">Transmembrane helix</keyword>
<dbReference type="AlphaFoldDB" id="A0A2C9W646"/>
<name>A0A2C9W646_MANES</name>
<reference evidence="2" key="1">
    <citation type="submission" date="2016-02" db="EMBL/GenBank/DDBJ databases">
        <title>WGS assembly of Manihot esculenta.</title>
        <authorList>
            <person name="Bredeson J.V."/>
            <person name="Prochnik S.E."/>
            <person name="Lyons J.B."/>
            <person name="Schmutz J."/>
            <person name="Grimwood J."/>
            <person name="Vrebalov J."/>
            <person name="Bart R.S."/>
            <person name="Amuge T."/>
            <person name="Ferguson M.E."/>
            <person name="Green R."/>
            <person name="Putnam N."/>
            <person name="Stites J."/>
            <person name="Rounsley S."/>
            <person name="Rokhsar D.S."/>
        </authorList>
    </citation>
    <scope>NUCLEOTIDE SEQUENCE [LARGE SCALE GENOMIC DNA]</scope>
    <source>
        <tissue evidence="2">Leaf</tissue>
    </source>
</reference>